<dbReference type="OrthoDB" id="239596at2"/>
<dbReference type="CDD" id="cd08236">
    <property type="entry name" value="sugar_DH"/>
    <property type="match status" value="1"/>
</dbReference>
<dbReference type="RefSeq" id="WP_148071907.1">
    <property type="nucleotide sequence ID" value="NZ_CP042913.1"/>
</dbReference>
<proteinExistence type="inferred from homology"/>
<dbReference type="KEGG" id="bgok:Pr1d_03600"/>
<dbReference type="PANTHER" id="PTHR43401:SF2">
    <property type="entry name" value="L-THREONINE 3-DEHYDROGENASE"/>
    <property type="match status" value="1"/>
</dbReference>
<dbReference type="Pfam" id="PF00107">
    <property type="entry name" value="ADH_zinc_N"/>
    <property type="match status" value="1"/>
</dbReference>
<dbReference type="AlphaFoldDB" id="A0A5B9Q5Y2"/>
<dbReference type="InterPro" id="IPR036291">
    <property type="entry name" value="NAD(P)-bd_dom_sf"/>
</dbReference>
<dbReference type="PROSITE" id="PS00059">
    <property type="entry name" value="ADH_ZINC"/>
    <property type="match status" value="1"/>
</dbReference>
<dbReference type="Proteomes" id="UP000323917">
    <property type="component" value="Chromosome"/>
</dbReference>
<protein>
    <submittedName>
        <fullName evidence="6">Sorbitol dehydrogenase</fullName>
        <ecNumber evidence="6">1.1.1.14</ecNumber>
    </submittedName>
</protein>
<keyword evidence="3 6" id="KW-0560">Oxidoreductase</keyword>
<name>A0A5B9Q5Y2_9BACT</name>
<dbReference type="InterPro" id="IPR013154">
    <property type="entry name" value="ADH-like_N"/>
</dbReference>
<dbReference type="SMART" id="SM00829">
    <property type="entry name" value="PKS_ER"/>
    <property type="match status" value="1"/>
</dbReference>
<dbReference type="GO" id="GO:0003939">
    <property type="term" value="F:L-iditol 2-dehydrogenase (NAD+) activity"/>
    <property type="evidence" value="ECO:0007669"/>
    <property type="project" value="UniProtKB-EC"/>
</dbReference>
<dbReference type="SUPFAM" id="SSF51735">
    <property type="entry name" value="NAD(P)-binding Rossmann-fold domains"/>
    <property type="match status" value="1"/>
</dbReference>
<comment type="similarity">
    <text evidence="4">Belongs to the zinc-containing alcohol dehydrogenase family.</text>
</comment>
<evidence type="ECO:0000259" key="5">
    <source>
        <dbReference type="SMART" id="SM00829"/>
    </source>
</evidence>
<dbReference type="PANTHER" id="PTHR43401">
    <property type="entry name" value="L-THREONINE 3-DEHYDROGENASE"/>
    <property type="match status" value="1"/>
</dbReference>
<dbReference type="SUPFAM" id="SSF50129">
    <property type="entry name" value="GroES-like"/>
    <property type="match status" value="1"/>
</dbReference>
<evidence type="ECO:0000256" key="3">
    <source>
        <dbReference type="ARBA" id="ARBA00023002"/>
    </source>
</evidence>
<sequence>MKALLLTEPGKLEISELADPVAGADEVLVRVAACGICGSDIHGFDGSTGRRIPPLVMGHEAAGTISAVGSAVSDFREGDRVTFDSTISCGKCAYCQQGKINLCDDRQVLGVSCGEYRRHGAFAEMVAVPARILYRLPDDLVMEHAALLEAVSVAVHAVRRSELVRGETAVVVGTGMIGLLVVQVLKHYGCSQVYAVDQDQRRLELALALGADETILASEDDLVDRLIEAHDGQGLDHAFEVVGITATVQTAVQAVRRGGTVTLVGNLAPEVALPLQAVVTRELTLRGTCASSGEYPECLELIVSGAVQVAPLISATANLDEGPEWFERLFNGEPGLMKVVLKP</sequence>
<keyword evidence="7" id="KW-1185">Reference proteome</keyword>
<dbReference type="InterPro" id="IPR050129">
    <property type="entry name" value="Zn_alcohol_dh"/>
</dbReference>
<dbReference type="InterPro" id="IPR002328">
    <property type="entry name" value="ADH_Zn_CS"/>
</dbReference>
<evidence type="ECO:0000256" key="2">
    <source>
        <dbReference type="ARBA" id="ARBA00022833"/>
    </source>
</evidence>
<reference evidence="6 7" key="1">
    <citation type="submission" date="2019-08" db="EMBL/GenBank/DDBJ databases">
        <title>Deep-cultivation of Planctomycetes and their phenomic and genomic characterization uncovers novel biology.</title>
        <authorList>
            <person name="Wiegand S."/>
            <person name="Jogler M."/>
            <person name="Boedeker C."/>
            <person name="Pinto D."/>
            <person name="Vollmers J."/>
            <person name="Rivas-Marin E."/>
            <person name="Kohn T."/>
            <person name="Peeters S.H."/>
            <person name="Heuer A."/>
            <person name="Rast P."/>
            <person name="Oberbeckmann S."/>
            <person name="Bunk B."/>
            <person name="Jeske O."/>
            <person name="Meyerdierks A."/>
            <person name="Storesund J.E."/>
            <person name="Kallscheuer N."/>
            <person name="Luecker S."/>
            <person name="Lage O.M."/>
            <person name="Pohl T."/>
            <person name="Merkel B.J."/>
            <person name="Hornburger P."/>
            <person name="Mueller R.-W."/>
            <person name="Bruemmer F."/>
            <person name="Labrenz M."/>
            <person name="Spormann A.M."/>
            <person name="Op den Camp H."/>
            <person name="Overmann J."/>
            <person name="Amann R."/>
            <person name="Jetten M.S.M."/>
            <person name="Mascher T."/>
            <person name="Medema M.H."/>
            <person name="Devos D.P."/>
            <person name="Kaster A.-K."/>
            <person name="Ovreas L."/>
            <person name="Rohde M."/>
            <person name="Galperin M.Y."/>
            <person name="Jogler C."/>
        </authorList>
    </citation>
    <scope>NUCLEOTIDE SEQUENCE [LARGE SCALE GENOMIC DNA]</scope>
    <source>
        <strain evidence="6 7">Pr1d</strain>
    </source>
</reference>
<evidence type="ECO:0000256" key="4">
    <source>
        <dbReference type="RuleBase" id="RU361277"/>
    </source>
</evidence>
<dbReference type="Gene3D" id="3.90.180.10">
    <property type="entry name" value="Medium-chain alcohol dehydrogenases, catalytic domain"/>
    <property type="match status" value="1"/>
</dbReference>
<dbReference type="InterPro" id="IPR020843">
    <property type="entry name" value="ER"/>
</dbReference>
<dbReference type="InterPro" id="IPR011032">
    <property type="entry name" value="GroES-like_sf"/>
</dbReference>
<keyword evidence="1 4" id="KW-0479">Metal-binding</keyword>
<dbReference type="EMBL" id="CP042913">
    <property type="protein sequence ID" value="QEG33099.1"/>
    <property type="molecule type" value="Genomic_DNA"/>
</dbReference>
<evidence type="ECO:0000313" key="7">
    <source>
        <dbReference type="Proteomes" id="UP000323917"/>
    </source>
</evidence>
<evidence type="ECO:0000313" key="6">
    <source>
        <dbReference type="EMBL" id="QEG33099.1"/>
    </source>
</evidence>
<dbReference type="GO" id="GO:0008270">
    <property type="term" value="F:zinc ion binding"/>
    <property type="evidence" value="ECO:0007669"/>
    <property type="project" value="InterPro"/>
</dbReference>
<dbReference type="InterPro" id="IPR013149">
    <property type="entry name" value="ADH-like_C"/>
</dbReference>
<gene>
    <name evidence="6" type="primary">gutB</name>
    <name evidence="6" type="ORF">Pr1d_03600</name>
</gene>
<dbReference type="Gene3D" id="3.40.50.720">
    <property type="entry name" value="NAD(P)-binding Rossmann-like Domain"/>
    <property type="match status" value="1"/>
</dbReference>
<keyword evidence="2 4" id="KW-0862">Zinc</keyword>
<dbReference type="Pfam" id="PF08240">
    <property type="entry name" value="ADH_N"/>
    <property type="match status" value="1"/>
</dbReference>
<evidence type="ECO:0000256" key="1">
    <source>
        <dbReference type="ARBA" id="ARBA00022723"/>
    </source>
</evidence>
<feature type="domain" description="Enoyl reductase (ER)" evidence="5">
    <location>
        <begin position="7"/>
        <end position="341"/>
    </location>
</feature>
<dbReference type="EC" id="1.1.1.14" evidence="6"/>
<organism evidence="6 7">
    <name type="scientific">Bythopirellula goksoeyrii</name>
    <dbReference type="NCBI Taxonomy" id="1400387"/>
    <lineage>
        <taxon>Bacteria</taxon>
        <taxon>Pseudomonadati</taxon>
        <taxon>Planctomycetota</taxon>
        <taxon>Planctomycetia</taxon>
        <taxon>Pirellulales</taxon>
        <taxon>Lacipirellulaceae</taxon>
        <taxon>Bythopirellula</taxon>
    </lineage>
</organism>
<comment type="cofactor">
    <cofactor evidence="4">
        <name>Zn(2+)</name>
        <dbReference type="ChEBI" id="CHEBI:29105"/>
    </cofactor>
</comment>
<accession>A0A5B9Q5Y2</accession>